<proteinExistence type="inferred from homology"/>
<gene>
    <name evidence="3" type="ORF">ACFOYY_40015</name>
</gene>
<dbReference type="Gene3D" id="2.30.30.140">
    <property type="match status" value="1"/>
</dbReference>
<sequence length="94" mass="9459">MTGRERAGGTAGGAAGGRTPPEPCHEEVCLTCSDEAVPARVVRLLDAGLAVAEAGRGAGRETVEISVALVDAQVGDVVLVHAREAIAVLRGVDT</sequence>
<name>A0ABV8FCG0_9ACTN</name>
<dbReference type="SUPFAM" id="SSF159127">
    <property type="entry name" value="HupF/HypC-like"/>
    <property type="match status" value="1"/>
</dbReference>
<comment type="similarity">
    <text evidence="1">Belongs to the HupF/HypC family.</text>
</comment>
<dbReference type="RefSeq" id="WP_362784727.1">
    <property type="nucleotide sequence ID" value="NZ_JBHSBC010000054.1"/>
</dbReference>
<comment type="caution">
    <text evidence="3">The sequence shown here is derived from an EMBL/GenBank/DDBJ whole genome shotgun (WGS) entry which is preliminary data.</text>
</comment>
<feature type="region of interest" description="Disordered" evidence="2">
    <location>
        <begin position="1"/>
        <end position="24"/>
    </location>
</feature>
<evidence type="ECO:0000313" key="4">
    <source>
        <dbReference type="Proteomes" id="UP001595698"/>
    </source>
</evidence>
<dbReference type="InterPro" id="IPR001109">
    <property type="entry name" value="Hydrogenase_HupF/HypC"/>
</dbReference>
<keyword evidence="4" id="KW-1185">Reference proteome</keyword>
<dbReference type="EMBL" id="JBHSBC010000054">
    <property type="protein sequence ID" value="MFC3986372.1"/>
    <property type="molecule type" value="Genomic_DNA"/>
</dbReference>
<reference evidence="4" key="1">
    <citation type="journal article" date="2019" name="Int. J. Syst. Evol. Microbiol.">
        <title>The Global Catalogue of Microorganisms (GCM) 10K type strain sequencing project: providing services to taxonomists for standard genome sequencing and annotation.</title>
        <authorList>
            <consortium name="The Broad Institute Genomics Platform"/>
            <consortium name="The Broad Institute Genome Sequencing Center for Infectious Disease"/>
            <person name="Wu L."/>
            <person name="Ma J."/>
        </authorList>
    </citation>
    <scope>NUCLEOTIDE SEQUENCE [LARGE SCALE GENOMIC DNA]</scope>
    <source>
        <strain evidence="4">TBRC 7912</strain>
    </source>
</reference>
<organism evidence="3 4">
    <name type="scientific">Streptosporangium jomthongense</name>
    <dbReference type="NCBI Taxonomy" id="1193683"/>
    <lineage>
        <taxon>Bacteria</taxon>
        <taxon>Bacillati</taxon>
        <taxon>Actinomycetota</taxon>
        <taxon>Actinomycetes</taxon>
        <taxon>Streptosporangiales</taxon>
        <taxon>Streptosporangiaceae</taxon>
        <taxon>Streptosporangium</taxon>
    </lineage>
</organism>
<accession>A0ABV8FCG0</accession>
<dbReference type="Proteomes" id="UP001595698">
    <property type="component" value="Unassembled WGS sequence"/>
</dbReference>
<evidence type="ECO:0000256" key="1">
    <source>
        <dbReference type="ARBA" id="ARBA00006018"/>
    </source>
</evidence>
<protein>
    <submittedName>
        <fullName evidence="3">HypC/HybG/HupF family hydrogenase formation chaperone</fullName>
    </submittedName>
</protein>
<evidence type="ECO:0000256" key="2">
    <source>
        <dbReference type="SAM" id="MobiDB-lite"/>
    </source>
</evidence>
<evidence type="ECO:0000313" key="3">
    <source>
        <dbReference type="EMBL" id="MFC3986372.1"/>
    </source>
</evidence>
<dbReference type="Pfam" id="PF01455">
    <property type="entry name" value="HupF_HypC"/>
    <property type="match status" value="1"/>
</dbReference>